<accession>A0A2X3CTG4</accession>
<sequence>MKISTLLTLFPLLMPASVLAGTVLYTDSHHPPTNIDASVSVIYLDGPEQLQKQLFGELSSNPDEAERQAQAVLKSPQWQANEQQLATVYRAVVHAWELGVKKVPAVVFDDTDVVYGTADVAQAVALRQQAQGGQ</sequence>
<name>A0A2X3CTG4_KLEPN</name>
<organism evidence="2 3">
    <name type="scientific">Klebsiella pneumoniae</name>
    <dbReference type="NCBI Taxonomy" id="573"/>
    <lineage>
        <taxon>Bacteria</taxon>
        <taxon>Pseudomonadati</taxon>
        <taxon>Pseudomonadota</taxon>
        <taxon>Gammaproteobacteria</taxon>
        <taxon>Enterobacterales</taxon>
        <taxon>Enterobacteriaceae</taxon>
        <taxon>Klebsiella/Raoultella group</taxon>
        <taxon>Klebsiella</taxon>
        <taxon>Klebsiella pneumoniae complex</taxon>
    </lineage>
</organism>
<gene>
    <name evidence="2" type="ORF">NCTC9645_01681</name>
</gene>
<evidence type="ECO:0000256" key="1">
    <source>
        <dbReference type="SAM" id="SignalP"/>
    </source>
</evidence>
<dbReference type="Proteomes" id="UP000250675">
    <property type="component" value="Unassembled WGS sequence"/>
</dbReference>
<dbReference type="InterPro" id="IPR011090">
    <property type="entry name" value="Integr_conj_element_PFL4709"/>
</dbReference>
<proteinExistence type="predicted"/>
<reference evidence="2 3" key="1">
    <citation type="submission" date="2018-06" db="EMBL/GenBank/DDBJ databases">
        <authorList>
            <consortium name="Pathogen Informatics"/>
            <person name="Doyle S."/>
        </authorList>
    </citation>
    <scope>NUCLEOTIDE SEQUENCE [LARGE SCALE GENOMIC DNA]</scope>
    <source>
        <strain evidence="2 3">NCTC9645</strain>
    </source>
</reference>
<dbReference type="AlphaFoldDB" id="A0A2X3CTG4"/>
<dbReference type="NCBIfam" id="TIGR03757">
    <property type="entry name" value="conj_TIGR03757"/>
    <property type="match status" value="1"/>
</dbReference>
<evidence type="ECO:0000313" key="2">
    <source>
        <dbReference type="EMBL" id="SQC20612.1"/>
    </source>
</evidence>
<keyword evidence="1" id="KW-0732">Signal</keyword>
<protein>
    <submittedName>
        <fullName evidence="2">Integrating conjugative element protein, PFL_4709 family</fullName>
    </submittedName>
</protein>
<evidence type="ECO:0000313" key="3">
    <source>
        <dbReference type="Proteomes" id="UP000250675"/>
    </source>
</evidence>
<dbReference type="EMBL" id="UASO01000004">
    <property type="protein sequence ID" value="SQC20612.1"/>
    <property type="molecule type" value="Genomic_DNA"/>
</dbReference>
<dbReference type="Pfam" id="PF07511">
    <property type="entry name" value="DUF1525"/>
    <property type="match status" value="1"/>
</dbReference>
<feature type="signal peptide" evidence="1">
    <location>
        <begin position="1"/>
        <end position="20"/>
    </location>
</feature>
<feature type="chain" id="PRO_5016181218" evidence="1">
    <location>
        <begin position="21"/>
        <end position="134"/>
    </location>
</feature>